<gene>
    <name evidence="9" type="ORF">C8A00DRAFT_40144</name>
</gene>
<keyword evidence="4" id="KW-0843">Virulence</keyword>
<dbReference type="InterPro" id="IPR021765">
    <property type="entry name" value="UstYa-like"/>
</dbReference>
<dbReference type="EMBL" id="MU856849">
    <property type="protein sequence ID" value="KAK4157570.1"/>
    <property type="molecule type" value="Genomic_DNA"/>
</dbReference>
<comment type="similarity">
    <text evidence="7">Belongs to the ustYa family.</text>
</comment>
<comment type="subcellular location">
    <subcellularLocation>
        <location evidence="1">Membrane</location>
        <topology evidence="1">Single-pass membrane protein</topology>
    </subcellularLocation>
</comment>
<keyword evidence="3 8" id="KW-1133">Transmembrane helix</keyword>
<keyword evidence="6" id="KW-0325">Glycoprotein</keyword>
<keyword evidence="2 8" id="KW-0812">Transmembrane</keyword>
<evidence type="ECO:0000256" key="3">
    <source>
        <dbReference type="ARBA" id="ARBA00022989"/>
    </source>
</evidence>
<evidence type="ECO:0000256" key="1">
    <source>
        <dbReference type="ARBA" id="ARBA00004167"/>
    </source>
</evidence>
<evidence type="ECO:0000256" key="2">
    <source>
        <dbReference type="ARBA" id="ARBA00022692"/>
    </source>
</evidence>
<feature type="transmembrane region" description="Helical" evidence="8">
    <location>
        <begin position="39"/>
        <end position="59"/>
    </location>
</feature>
<evidence type="ECO:0000313" key="10">
    <source>
        <dbReference type="Proteomes" id="UP001302745"/>
    </source>
</evidence>
<evidence type="ECO:0000256" key="4">
    <source>
        <dbReference type="ARBA" id="ARBA00023026"/>
    </source>
</evidence>
<keyword evidence="5 8" id="KW-0472">Membrane</keyword>
<evidence type="ECO:0000256" key="8">
    <source>
        <dbReference type="SAM" id="Phobius"/>
    </source>
</evidence>
<accession>A0AAN6VUA8</accession>
<dbReference type="AlphaFoldDB" id="A0AAN6VUA8"/>
<dbReference type="Pfam" id="PF11807">
    <property type="entry name" value="UstYa"/>
    <property type="match status" value="2"/>
</dbReference>
<evidence type="ECO:0000256" key="5">
    <source>
        <dbReference type="ARBA" id="ARBA00023136"/>
    </source>
</evidence>
<reference evidence="9" key="1">
    <citation type="journal article" date="2023" name="Mol. Phylogenet. Evol.">
        <title>Genome-scale phylogeny and comparative genomics of the fungal order Sordariales.</title>
        <authorList>
            <person name="Hensen N."/>
            <person name="Bonometti L."/>
            <person name="Westerberg I."/>
            <person name="Brannstrom I.O."/>
            <person name="Guillou S."/>
            <person name="Cros-Aarteil S."/>
            <person name="Calhoun S."/>
            <person name="Haridas S."/>
            <person name="Kuo A."/>
            <person name="Mondo S."/>
            <person name="Pangilinan J."/>
            <person name="Riley R."/>
            <person name="LaButti K."/>
            <person name="Andreopoulos B."/>
            <person name="Lipzen A."/>
            <person name="Chen C."/>
            <person name="Yan M."/>
            <person name="Daum C."/>
            <person name="Ng V."/>
            <person name="Clum A."/>
            <person name="Steindorff A."/>
            <person name="Ohm R.A."/>
            <person name="Martin F."/>
            <person name="Silar P."/>
            <person name="Natvig D.O."/>
            <person name="Lalanne C."/>
            <person name="Gautier V."/>
            <person name="Ament-Velasquez S.L."/>
            <person name="Kruys A."/>
            <person name="Hutchinson M.I."/>
            <person name="Powell A.J."/>
            <person name="Barry K."/>
            <person name="Miller A.N."/>
            <person name="Grigoriev I.V."/>
            <person name="Debuchy R."/>
            <person name="Gladieux P."/>
            <person name="Hiltunen Thoren M."/>
            <person name="Johannesson H."/>
        </authorList>
    </citation>
    <scope>NUCLEOTIDE SEQUENCE</scope>
    <source>
        <strain evidence="9">CBS 538.74</strain>
    </source>
</reference>
<evidence type="ECO:0000313" key="9">
    <source>
        <dbReference type="EMBL" id="KAK4157570.1"/>
    </source>
</evidence>
<proteinExistence type="inferred from homology"/>
<protein>
    <submittedName>
        <fullName evidence="9">Uncharacterized protein</fullName>
    </submittedName>
</protein>
<dbReference type="PANTHER" id="PTHR33365:SF13">
    <property type="entry name" value="TAT PATHWAY SIGNAL SEQUENCE"/>
    <property type="match status" value="1"/>
</dbReference>
<dbReference type="GO" id="GO:0043386">
    <property type="term" value="P:mycotoxin biosynthetic process"/>
    <property type="evidence" value="ECO:0007669"/>
    <property type="project" value="InterPro"/>
</dbReference>
<evidence type="ECO:0000256" key="7">
    <source>
        <dbReference type="ARBA" id="ARBA00035112"/>
    </source>
</evidence>
<reference evidence="9" key="2">
    <citation type="submission" date="2023-05" db="EMBL/GenBank/DDBJ databases">
        <authorList>
            <consortium name="Lawrence Berkeley National Laboratory"/>
            <person name="Steindorff A."/>
            <person name="Hensen N."/>
            <person name="Bonometti L."/>
            <person name="Westerberg I."/>
            <person name="Brannstrom I.O."/>
            <person name="Guillou S."/>
            <person name="Cros-Aarteil S."/>
            <person name="Calhoun S."/>
            <person name="Haridas S."/>
            <person name="Kuo A."/>
            <person name="Mondo S."/>
            <person name="Pangilinan J."/>
            <person name="Riley R."/>
            <person name="Labutti K."/>
            <person name="Andreopoulos B."/>
            <person name="Lipzen A."/>
            <person name="Chen C."/>
            <person name="Yanf M."/>
            <person name="Daum C."/>
            <person name="Ng V."/>
            <person name="Clum A."/>
            <person name="Ohm R."/>
            <person name="Martin F."/>
            <person name="Silar P."/>
            <person name="Natvig D."/>
            <person name="Lalanne C."/>
            <person name="Gautier V."/>
            <person name="Ament-Velasquez S.L."/>
            <person name="Kruys A."/>
            <person name="Hutchinson M.I."/>
            <person name="Powell A.J."/>
            <person name="Barry K."/>
            <person name="Miller A.N."/>
            <person name="Grigoriev I.V."/>
            <person name="Debuchy R."/>
            <person name="Gladieux P."/>
            <person name="Thoren M.H."/>
            <person name="Johannesson H."/>
        </authorList>
    </citation>
    <scope>NUCLEOTIDE SEQUENCE</scope>
    <source>
        <strain evidence="9">CBS 538.74</strain>
    </source>
</reference>
<keyword evidence="10" id="KW-1185">Reference proteome</keyword>
<evidence type="ECO:0000256" key="6">
    <source>
        <dbReference type="ARBA" id="ARBA00023180"/>
    </source>
</evidence>
<comment type="caution">
    <text evidence="9">The sequence shown here is derived from an EMBL/GenBank/DDBJ whole genome shotgun (WGS) entry which is preliminary data.</text>
</comment>
<dbReference type="PANTHER" id="PTHR33365">
    <property type="entry name" value="YALI0B05434P"/>
    <property type="match status" value="1"/>
</dbReference>
<organism evidence="9 10">
    <name type="scientific">Chaetomidium leptoderma</name>
    <dbReference type="NCBI Taxonomy" id="669021"/>
    <lineage>
        <taxon>Eukaryota</taxon>
        <taxon>Fungi</taxon>
        <taxon>Dikarya</taxon>
        <taxon>Ascomycota</taxon>
        <taxon>Pezizomycotina</taxon>
        <taxon>Sordariomycetes</taxon>
        <taxon>Sordariomycetidae</taxon>
        <taxon>Sordariales</taxon>
        <taxon>Chaetomiaceae</taxon>
        <taxon>Chaetomidium</taxon>
    </lineage>
</organism>
<sequence>MSARNRKVQAEVNCPSSRLMMISMDAAKLVKSGAAWGKVLVLANAILFIVAISVNVWTFRRFGLCENLATFSPMRFDAELGAQSVYKGSPRKDLDDAWNTLTDCNLANLPSEPMILADEEILRSFDPTTKPSKGKAGHYYATVEVFHQLHCLDIIRKFIWRDHYGHRHLLRQVLMCNSDVGLIFYTDVGSRQPVARVSTTHMCRNFSQISEWVNNHDSEQGILVDAKREPM</sequence>
<dbReference type="GO" id="GO:0016020">
    <property type="term" value="C:membrane"/>
    <property type="evidence" value="ECO:0007669"/>
    <property type="project" value="UniProtKB-SubCell"/>
</dbReference>
<dbReference type="Proteomes" id="UP001302745">
    <property type="component" value="Unassembled WGS sequence"/>
</dbReference>
<name>A0AAN6VUA8_9PEZI</name>